<dbReference type="SMART" id="SM00342">
    <property type="entry name" value="HTH_ARAC"/>
    <property type="match status" value="1"/>
</dbReference>
<dbReference type="InterPro" id="IPR009057">
    <property type="entry name" value="Homeodomain-like_sf"/>
</dbReference>
<reference evidence="6" key="1">
    <citation type="submission" date="2015-07" db="EMBL/GenBank/DDBJ databases">
        <authorList>
            <consortium name="Consortium for Microbial Forensics and Genomics (microFORGE)"/>
            <person name="Knight B.M."/>
            <person name="Roberts D.P."/>
            <person name="Lin D."/>
            <person name="Hari K."/>
            <person name="Fletcher J."/>
            <person name="Melcher U."/>
            <person name="Blagden T."/>
            <person name="Winegar R.A."/>
        </authorList>
    </citation>
    <scope>NUCLEOTIDE SEQUENCE [LARGE SCALE GENOMIC DNA]</scope>
    <source>
        <strain evidence="6">NRRL B-1447</strain>
    </source>
</reference>
<dbReference type="Gene3D" id="1.10.10.60">
    <property type="entry name" value="Homeodomain-like"/>
    <property type="match status" value="1"/>
</dbReference>
<comment type="caution">
    <text evidence="5">The sequence shown here is derived from an EMBL/GenBank/DDBJ whole genome shotgun (WGS) entry which is preliminary data.</text>
</comment>
<proteinExistence type="predicted"/>
<evidence type="ECO:0000256" key="2">
    <source>
        <dbReference type="ARBA" id="ARBA00023163"/>
    </source>
</evidence>
<evidence type="ECO:0000256" key="3">
    <source>
        <dbReference type="SAM" id="Phobius"/>
    </source>
</evidence>
<dbReference type="SUPFAM" id="SSF46689">
    <property type="entry name" value="Homeodomain-like"/>
    <property type="match status" value="2"/>
</dbReference>
<evidence type="ECO:0000256" key="1">
    <source>
        <dbReference type="ARBA" id="ARBA00023015"/>
    </source>
</evidence>
<accession>A0A0L8M5I8</accession>
<dbReference type="PATRIC" id="fig|1961.12.peg.6805"/>
<dbReference type="AlphaFoldDB" id="A0A0L8M5I8"/>
<dbReference type="Proteomes" id="UP000037084">
    <property type="component" value="Unassembled WGS sequence"/>
</dbReference>
<dbReference type="InterPro" id="IPR029062">
    <property type="entry name" value="Class_I_gatase-like"/>
</dbReference>
<organism evidence="5 6">
    <name type="scientific">Streptomyces virginiae</name>
    <name type="common">Streptomyces cinnamonensis</name>
    <dbReference type="NCBI Taxonomy" id="1961"/>
    <lineage>
        <taxon>Bacteria</taxon>
        <taxon>Bacillati</taxon>
        <taxon>Actinomycetota</taxon>
        <taxon>Actinomycetes</taxon>
        <taxon>Kitasatosporales</taxon>
        <taxon>Streptomycetaceae</taxon>
        <taxon>Streptomyces</taxon>
    </lineage>
</organism>
<dbReference type="GO" id="GO:0003700">
    <property type="term" value="F:DNA-binding transcription factor activity"/>
    <property type="evidence" value="ECO:0007669"/>
    <property type="project" value="InterPro"/>
</dbReference>
<keyword evidence="3" id="KW-0472">Membrane</keyword>
<dbReference type="OrthoDB" id="3992151at2"/>
<dbReference type="GO" id="GO:0043565">
    <property type="term" value="F:sequence-specific DNA binding"/>
    <property type="evidence" value="ECO:0007669"/>
    <property type="project" value="InterPro"/>
</dbReference>
<sequence length="322" mass="34807">MRSRTAVVVLFDGMDALDAVSPLELLSAANAYATGARGQRPPYRILTASPGGTPVRSPSGLTLVPDAALEKTVAPHTVLVPGPYSGAGAAPVNADVVRWLRQNAARSRRVVGLCTGTFVLAAAGLLAGKRVTTHWSMAGQLAAAYPEVRVDSDPIFIRDGRIATSAGGTSAMDLMLALIEEDLGHDAATALARHLVVFLRRPGTQRQFSTHLRAQLADRQCLRDVQDWIATHPGADLTVEALARRANLSPRQFTRAFTAETGTPPGRYVDRTRLETARRLLEDSKQSVERVASDSGYPSPEAMRRAFQRTLGMSPQQYRQRF</sequence>
<dbReference type="RefSeq" id="WP_053176238.1">
    <property type="nucleotide sequence ID" value="NZ_LGUV01000362.1"/>
</dbReference>
<feature type="domain" description="HTH araC/xylS-type" evidence="4">
    <location>
        <begin position="223"/>
        <end position="321"/>
    </location>
</feature>
<keyword evidence="3" id="KW-0812">Transmembrane</keyword>
<dbReference type="InterPro" id="IPR052158">
    <property type="entry name" value="INH-QAR"/>
</dbReference>
<keyword evidence="3" id="KW-1133">Transmembrane helix</keyword>
<dbReference type="Gene3D" id="3.40.50.880">
    <property type="match status" value="1"/>
</dbReference>
<dbReference type="PROSITE" id="PS01124">
    <property type="entry name" value="HTH_ARAC_FAMILY_2"/>
    <property type="match status" value="1"/>
</dbReference>
<dbReference type="InterPro" id="IPR002818">
    <property type="entry name" value="DJ-1/PfpI"/>
</dbReference>
<evidence type="ECO:0000313" key="5">
    <source>
        <dbReference type="EMBL" id="KOG45636.1"/>
    </source>
</evidence>
<gene>
    <name evidence="5" type="ORF">ADK75_30670</name>
</gene>
<protein>
    <submittedName>
        <fullName evidence="5">AraC family transcriptional regulator</fullName>
    </submittedName>
</protein>
<feature type="transmembrane region" description="Helical" evidence="3">
    <location>
        <begin position="110"/>
        <end position="128"/>
    </location>
</feature>
<name>A0A0L8M5I8_STRVG</name>
<keyword evidence="2" id="KW-0804">Transcription</keyword>
<evidence type="ECO:0000259" key="4">
    <source>
        <dbReference type="PROSITE" id="PS01124"/>
    </source>
</evidence>
<dbReference type="PANTHER" id="PTHR43130">
    <property type="entry name" value="ARAC-FAMILY TRANSCRIPTIONAL REGULATOR"/>
    <property type="match status" value="1"/>
</dbReference>
<dbReference type="SUPFAM" id="SSF52317">
    <property type="entry name" value="Class I glutamine amidotransferase-like"/>
    <property type="match status" value="1"/>
</dbReference>
<keyword evidence="1" id="KW-0805">Transcription regulation</keyword>
<evidence type="ECO:0000313" key="6">
    <source>
        <dbReference type="Proteomes" id="UP000037084"/>
    </source>
</evidence>
<dbReference type="Pfam" id="PF12833">
    <property type="entry name" value="HTH_18"/>
    <property type="match status" value="1"/>
</dbReference>
<dbReference type="Pfam" id="PF01965">
    <property type="entry name" value="DJ-1_PfpI"/>
    <property type="match status" value="1"/>
</dbReference>
<dbReference type="PANTHER" id="PTHR43130:SF3">
    <property type="entry name" value="HTH-TYPE TRANSCRIPTIONAL REGULATOR RV1931C"/>
    <property type="match status" value="1"/>
</dbReference>
<dbReference type="CDD" id="cd03137">
    <property type="entry name" value="GATase1_AraC_1"/>
    <property type="match status" value="1"/>
</dbReference>
<dbReference type="EMBL" id="LGUV01000362">
    <property type="protein sequence ID" value="KOG45636.1"/>
    <property type="molecule type" value="Genomic_DNA"/>
</dbReference>
<dbReference type="InterPro" id="IPR018060">
    <property type="entry name" value="HTH_AraC"/>
</dbReference>